<dbReference type="EMBL" id="CAJNOJ010000101">
    <property type="protein sequence ID" value="CAF1112375.1"/>
    <property type="molecule type" value="Genomic_DNA"/>
</dbReference>
<dbReference type="Proteomes" id="UP000663852">
    <property type="component" value="Unassembled WGS sequence"/>
</dbReference>
<keyword evidence="6" id="KW-1185">Reference proteome</keyword>
<accession>A0A815RPV8</accession>
<evidence type="ECO:0000259" key="3">
    <source>
        <dbReference type="SMART" id="SM00645"/>
    </source>
</evidence>
<dbReference type="InterPro" id="IPR038765">
    <property type="entry name" value="Papain-like_cys_pep_sf"/>
</dbReference>
<feature type="domain" description="Peptidase C1A papain C-terminal" evidence="3">
    <location>
        <begin position="145"/>
        <end position="381"/>
    </location>
</feature>
<dbReference type="EMBL" id="CAJNOR010004146">
    <property type="protein sequence ID" value="CAF1478684.1"/>
    <property type="molecule type" value="Genomic_DNA"/>
</dbReference>
<gene>
    <name evidence="4" type="ORF">EDS130_LOCUS20587</name>
    <name evidence="5" type="ORF">XAT740_LOCUS38404</name>
</gene>
<keyword evidence="2" id="KW-0732">Signal</keyword>
<feature type="chain" id="PRO_5035608325" description="Peptidase C1A papain C-terminal domain-containing protein" evidence="2">
    <location>
        <begin position="20"/>
        <end position="384"/>
    </location>
</feature>
<organism evidence="5 6">
    <name type="scientific">Adineta ricciae</name>
    <name type="common">Rotifer</name>
    <dbReference type="NCBI Taxonomy" id="249248"/>
    <lineage>
        <taxon>Eukaryota</taxon>
        <taxon>Metazoa</taxon>
        <taxon>Spiralia</taxon>
        <taxon>Gnathifera</taxon>
        <taxon>Rotifera</taxon>
        <taxon>Eurotatoria</taxon>
        <taxon>Bdelloidea</taxon>
        <taxon>Adinetida</taxon>
        <taxon>Adinetidae</taxon>
        <taxon>Adineta</taxon>
    </lineage>
</organism>
<feature type="signal peptide" evidence="2">
    <location>
        <begin position="1"/>
        <end position="19"/>
    </location>
</feature>
<evidence type="ECO:0000256" key="2">
    <source>
        <dbReference type="SAM" id="SignalP"/>
    </source>
</evidence>
<dbReference type="PANTHER" id="PTHR12411">
    <property type="entry name" value="CYSTEINE PROTEASE FAMILY C1-RELATED"/>
    <property type="match status" value="1"/>
</dbReference>
<dbReference type="InterPro" id="IPR000668">
    <property type="entry name" value="Peptidase_C1A_C"/>
</dbReference>
<comment type="caution">
    <text evidence="5">The sequence shown here is derived from an EMBL/GenBank/DDBJ whole genome shotgun (WGS) entry which is preliminary data.</text>
</comment>
<dbReference type="Gene3D" id="3.90.70.10">
    <property type="entry name" value="Cysteine proteinases"/>
    <property type="match status" value="1"/>
</dbReference>
<dbReference type="SMART" id="SM00645">
    <property type="entry name" value="Pept_C1"/>
    <property type="match status" value="1"/>
</dbReference>
<dbReference type="GO" id="GO:0008234">
    <property type="term" value="F:cysteine-type peptidase activity"/>
    <property type="evidence" value="ECO:0007669"/>
    <property type="project" value="InterPro"/>
</dbReference>
<evidence type="ECO:0000313" key="4">
    <source>
        <dbReference type="EMBL" id="CAF1112375.1"/>
    </source>
</evidence>
<dbReference type="OrthoDB" id="3789175at2759"/>
<dbReference type="Pfam" id="PF00112">
    <property type="entry name" value="Peptidase_C1"/>
    <property type="match status" value="1"/>
</dbReference>
<evidence type="ECO:0000313" key="5">
    <source>
        <dbReference type="EMBL" id="CAF1478684.1"/>
    </source>
</evidence>
<dbReference type="SUPFAM" id="SSF54001">
    <property type="entry name" value="Cysteine proteinases"/>
    <property type="match status" value="1"/>
</dbReference>
<dbReference type="InterPro" id="IPR013128">
    <property type="entry name" value="Peptidase_C1A"/>
</dbReference>
<dbReference type="PROSITE" id="PS00639">
    <property type="entry name" value="THIOL_PROTEASE_HIS"/>
    <property type="match status" value="1"/>
</dbReference>
<evidence type="ECO:0000256" key="1">
    <source>
        <dbReference type="ARBA" id="ARBA00008455"/>
    </source>
</evidence>
<dbReference type="Proteomes" id="UP000663828">
    <property type="component" value="Unassembled WGS sequence"/>
</dbReference>
<reference evidence="5" key="1">
    <citation type="submission" date="2021-02" db="EMBL/GenBank/DDBJ databases">
        <authorList>
            <person name="Nowell W R."/>
        </authorList>
    </citation>
    <scope>NUCLEOTIDE SEQUENCE</scope>
</reference>
<comment type="similarity">
    <text evidence="1">Belongs to the peptidase C1 family.</text>
</comment>
<dbReference type="CDD" id="cd02248">
    <property type="entry name" value="Peptidase_C1A"/>
    <property type="match status" value="1"/>
</dbReference>
<name>A0A815RPV8_ADIRI</name>
<dbReference type="InterPro" id="IPR039417">
    <property type="entry name" value="Peptidase_C1A_papain-like"/>
</dbReference>
<evidence type="ECO:0000313" key="6">
    <source>
        <dbReference type="Proteomes" id="UP000663828"/>
    </source>
</evidence>
<protein>
    <recommendedName>
        <fullName evidence="3">Peptidase C1A papain C-terminal domain-containing protein</fullName>
    </recommendedName>
</protein>
<sequence>MAKIISLFIIVLVLQVTRADLDSVFKSFLASVASTGLSTKTDDAVKSLYTLYKAQFGRISLLPGENDLRLASFKNTLSAIIDNYRQKDATHTLGLTSLADWTIDELNVLRSGINLPQGVINATSAKPSDILLTWDGTTLRKRSTLPTSYDLTQRVVSGTNIPVVLPIRNQGYCGSCYAFAFVSLLEFQYAVQFKSNSDLSEQQIVDCSTRDAGCNGGYFTNSFSYLQTNLWQEKSETVYPYKARTNRCAFSSAGAGARFPTLVYRSVAANNAAAMQQALVSYGPLWVSFFAGSQATQTYKTISMNFNAYQRGVFQPAGCPTSLSSTNHAVVIVGYGVDATTNLPYWKVRNSWGTNWGDSGYFKIRRGVNMCGIESGPFYIAKTS</sequence>
<dbReference type="PRINTS" id="PR00705">
    <property type="entry name" value="PAPAIN"/>
</dbReference>
<dbReference type="InterPro" id="IPR025660">
    <property type="entry name" value="Pept_his_AS"/>
</dbReference>
<dbReference type="GO" id="GO:0006508">
    <property type="term" value="P:proteolysis"/>
    <property type="evidence" value="ECO:0007669"/>
    <property type="project" value="InterPro"/>
</dbReference>
<dbReference type="AlphaFoldDB" id="A0A815RPV8"/>
<proteinExistence type="inferred from homology"/>